<accession>A0A9Q0EHK0</accession>
<feature type="region of interest" description="Disordered" evidence="15">
    <location>
        <begin position="1"/>
        <end position="35"/>
    </location>
</feature>
<dbReference type="GO" id="GO:0005921">
    <property type="term" value="C:gap junction"/>
    <property type="evidence" value="ECO:0007669"/>
    <property type="project" value="UniProtKB-SubCell"/>
</dbReference>
<dbReference type="OrthoDB" id="21607at2759"/>
<dbReference type="Proteomes" id="UP001148018">
    <property type="component" value="Unassembled WGS sequence"/>
</dbReference>
<evidence type="ECO:0000256" key="14">
    <source>
        <dbReference type="SAM" id="Coils"/>
    </source>
</evidence>
<dbReference type="FunFam" id="1.10.418.10:FF:000020">
    <property type="entry name" value="Cytospin-A isoform 1"/>
    <property type="match status" value="1"/>
</dbReference>
<feature type="coiled-coil region" evidence="14">
    <location>
        <begin position="388"/>
        <end position="447"/>
    </location>
</feature>
<evidence type="ECO:0000256" key="5">
    <source>
        <dbReference type="ARBA" id="ARBA00022490"/>
    </source>
</evidence>
<dbReference type="Pfam" id="PF00307">
    <property type="entry name" value="CH"/>
    <property type="match status" value="1"/>
</dbReference>
<dbReference type="AlphaFoldDB" id="A0A9Q0EHK0"/>
<comment type="function">
    <text evidence="12 13">Involved in cytokinesis and spindle organization. May play a role in actin cytoskeleton organization and microtubule stabilization and hence required for proper cell adhesion and migration.</text>
</comment>
<feature type="compositionally biased region" description="Low complexity" evidence="15">
    <location>
        <begin position="229"/>
        <end position="247"/>
    </location>
</feature>
<dbReference type="CDD" id="cd21256">
    <property type="entry name" value="CH_CYTSA"/>
    <property type="match status" value="1"/>
</dbReference>
<comment type="similarity">
    <text evidence="2 13">Belongs to the cytospin-A family.</text>
</comment>
<dbReference type="InterPro" id="IPR050540">
    <property type="entry name" value="F-actin_Monoox_Mical"/>
</dbReference>
<dbReference type="Gene3D" id="1.10.418.10">
    <property type="entry name" value="Calponin-like domain"/>
    <property type="match status" value="1"/>
</dbReference>
<evidence type="ECO:0000256" key="7">
    <source>
        <dbReference type="ARBA" id="ARBA00022868"/>
    </source>
</evidence>
<feature type="coiled-coil region" evidence="14">
    <location>
        <begin position="509"/>
        <end position="603"/>
    </location>
</feature>
<feature type="domain" description="Calponin-homology (CH)" evidence="16">
    <location>
        <begin position="815"/>
        <end position="920"/>
    </location>
</feature>
<dbReference type="SUPFAM" id="SSF47576">
    <property type="entry name" value="Calponin-homology domain, CH-domain"/>
    <property type="match status" value="1"/>
</dbReference>
<evidence type="ECO:0000256" key="1">
    <source>
        <dbReference type="ARBA" id="ARBA00004186"/>
    </source>
</evidence>
<evidence type="ECO:0000259" key="16">
    <source>
        <dbReference type="PROSITE" id="PS50021"/>
    </source>
</evidence>
<dbReference type="PANTHER" id="PTHR23167">
    <property type="entry name" value="CALPONIN HOMOLOGY DOMAIN-CONTAINING PROTEIN DDB_G0272472-RELATED"/>
    <property type="match status" value="1"/>
</dbReference>
<keyword evidence="8 13" id="KW-0965">Cell junction</keyword>
<evidence type="ECO:0000256" key="9">
    <source>
        <dbReference type="ARBA" id="ARBA00023054"/>
    </source>
</evidence>
<evidence type="ECO:0000313" key="18">
    <source>
        <dbReference type="Proteomes" id="UP001148018"/>
    </source>
</evidence>
<feature type="region of interest" description="Disordered" evidence="15">
    <location>
        <begin position="776"/>
        <end position="806"/>
    </location>
</feature>
<dbReference type="GO" id="GO:0005737">
    <property type="term" value="C:cytoplasm"/>
    <property type="evidence" value="ECO:0007669"/>
    <property type="project" value="UniProtKB-UniRule"/>
</dbReference>
<feature type="compositionally biased region" description="Low complexity" evidence="15">
    <location>
        <begin position="274"/>
        <end position="291"/>
    </location>
</feature>
<feature type="region of interest" description="Disordered" evidence="15">
    <location>
        <begin position="216"/>
        <end position="294"/>
    </location>
</feature>
<evidence type="ECO:0000256" key="8">
    <source>
        <dbReference type="ARBA" id="ARBA00022949"/>
    </source>
</evidence>
<comment type="caution">
    <text evidence="17">The sequence shown here is derived from an EMBL/GenBank/DDBJ whole genome shotgun (WGS) entry which is preliminary data.</text>
</comment>
<evidence type="ECO:0000256" key="11">
    <source>
        <dbReference type="ARBA" id="ARBA00023306"/>
    </source>
</evidence>
<protein>
    <recommendedName>
        <fullName evidence="4 13">Cytospin-A</fullName>
    </recommendedName>
</protein>
<dbReference type="EMBL" id="JANIIK010000044">
    <property type="protein sequence ID" value="KAJ3604547.1"/>
    <property type="molecule type" value="Genomic_DNA"/>
</dbReference>
<feature type="coiled-coil region" evidence="14">
    <location>
        <begin position="177"/>
        <end position="204"/>
    </location>
</feature>
<dbReference type="PANTHER" id="PTHR23167:SF18">
    <property type="entry name" value="CYTOSPIN-A"/>
    <property type="match status" value="1"/>
</dbReference>
<dbReference type="InterPro" id="IPR036872">
    <property type="entry name" value="CH_dom_sf"/>
</dbReference>
<feature type="region of interest" description="Disordered" evidence="15">
    <location>
        <begin position="63"/>
        <end position="149"/>
    </location>
</feature>
<evidence type="ECO:0000313" key="17">
    <source>
        <dbReference type="EMBL" id="KAJ3604547.1"/>
    </source>
</evidence>
<dbReference type="GO" id="GO:0005819">
    <property type="term" value="C:spindle"/>
    <property type="evidence" value="ECO:0007669"/>
    <property type="project" value="UniProtKB-SubCell"/>
</dbReference>
<evidence type="ECO:0000256" key="15">
    <source>
        <dbReference type="SAM" id="MobiDB-lite"/>
    </source>
</evidence>
<feature type="compositionally biased region" description="Basic and acidic residues" evidence="15">
    <location>
        <begin position="133"/>
        <end position="142"/>
    </location>
</feature>
<dbReference type="SMART" id="SM00033">
    <property type="entry name" value="CH"/>
    <property type="match status" value="1"/>
</dbReference>
<evidence type="ECO:0000256" key="3">
    <source>
        <dbReference type="ARBA" id="ARBA00011235"/>
    </source>
</evidence>
<evidence type="ECO:0000256" key="2">
    <source>
        <dbReference type="ARBA" id="ARBA00009452"/>
    </source>
</evidence>
<dbReference type="InterPro" id="IPR001715">
    <property type="entry name" value="CH_dom"/>
</dbReference>
<keyword evidence="9 14" id="KW-0175">Coiled coil</keyword>
<evidence type="ECO:0000256" key="10">
    <source>
        <dbReference type="ARBA" id="ARBA00023212"/>
    </source>
</evidence>
<keyword evidence="11 13" id="KW-0131">Cell cycle</keyword>
<evidence type="ECO:0000256" key="13">
    <source>
        <dbReference type="RuleBase" id="RU367063"/>
    </source>
</evidence>
<comment type="subunit">
    <text evidence="3 13">May interact with both microtubules and actin cytoskeleton.</text>
</comment>
<dbReference type="GO" id="GO:0051301">
    <property type="term" value="P:cell division"/>
    <property type="evidence" value="ECO:0007669"/>
    <property type="project" value="UniProtKB-UniRule"/>
</dbReference>
<feature type="compositionally biased region" description="Basic and acidic residues" evidence="15">
    <location>
        <begin position="787"/>
        <end position="805"/>
    </location>
</feature>
<feature type="compositionally biased region" description="Polar residues" evidence="15">
    <location>
        <begin position="103"/>
        <end position="112"/>
    </location>
</feature>
<name>A0A9Q0EHK0_9TELE</name>
<dbReference type="PROSITE" id="PS50021">
    <property type="entry name" value="CH"/>
    <property type="match status" value="1"/>
</dbReference>
<keyword evidence="6 13" id="KW-0132">Cell division</keyword>
<evidence type="ECO:0000256" key="12">
    <source>
        <dbReference type="ARBA" id="ARBA00025131"/>
    </source>
</evidence>
<gene>
    <name evidence="17" type="ORF">NHX12_029287</name>
</gene>
<reference evidence="17" key="1">
    <citation type="submission" date="2022-07" db="EMBL/GenBank/DDBJ databases">
        <title>Chromosome-level genome of Muraenolepis orangiensis.</title>
        <authorList>
            <person name="Kim J."/>
        </authorList>
    </citation>
    <scope>NUCLEOTIDE SEQUENCE</scope>
    <source>
        <strain evidence="17">KU_S4_2022</strain>
        <tissue evidence="17">Muscle</tissue>
    </source>
</reference>
<evidence type="ECO:0000256" key="4">
    <source>
        <dbReference type="ARBA" id="ARBA00015657"/>
    </source>
</evidence>
<proteinExistence type="inferred from homology"/>
<evidence type="ECO:0000256" key="6">
    <source>
        <dbReference type="ARBA" id="ARBA00022618"/>
    </source>
</evidence>
<feature type="region of interest" description="Disordered" evidence="15">
    <location>
        <begin position="655"/>
        <end position="674"/>
    </location>
</feature>
<keyword evidence="5 13" id="KW-0963">Cytoplasm</keyword>
<feature type="compositionally biased region" description="Low complexity" evidence="15">
    <location>
        <begin position="78"/>
        <end position="90"/>
    </location>
</feature>
<sequence length="921" mass="101785">MKKTARPAANKASAERGKAEPGGVAKAAGAKSGASVALPKVKSNDDLLAAMAGGSAVIKAKRTAAGANGADGKPKTPSGASAKRAATSASKEPGSTRDRPGRTSRTSANKKQSGAALGEQAKRSRGQAPPAESEGRMTKSKSDGQLGDKVALENKVKDLLGLAKSKDVEILHLRGELRDMREQNRAIRVELNLLKSENRMLKDRLNALGFSLEQRLEGSEKPLGCPSPSLESVGGSGALSSSVEGSAPGSLEDLLTTADNLDSESSEAYQAVTSSDDALDAPSGASSSSESEMARLTERIHQMEENQHSTAEELQATLQELSDLQQITQELNGENERLGEEKLILMDSLCQQSDKLEQYGRQVEYLRSLLEQHHLPYTLEEDIKSGRYMELEQRYVDLVDNARFEREQLLGVQQHLSNTLKMAERDNAEAQEVIGALKERNHQTERVAECERQGRAAAAAAMEEYKMAAGGDQADLLRCRAQLDQERQKVAEMYSVHTAGDKNDILQLLEGVRLDKEEVEAKAAKMKEELGHAHNDISRMQDMLSKLDQEYREFQEQVQRQMGEQERALEKQCQELQEKDTEITDMKDTIFELEDEVEQHRAVKLHDNLIITDLENPSSQIKGGIDGTAVVIANDIKSEAQEEIGDLRRRLQEAQEKNDKLGKELDEVKSRKQDEERGRVYNYMNAVERDLAALRQGMGLSRRSSTSSEPSPTVKTLIKSFDSASLSSPPCECPASNGAILPPPPPRHSICGSMSSAKPLCDKRPSYTDITMPAEHLLRGPPSASRRSSEEMKRDNRLREERKDPLSALAREYGGSKRNALLRWCQKKTEGYQNIDITNFSSSWNDGLAFCAVLHTYLPAHIPYQELTGQDKRRNFTLAFQAAESVGIKCTLDLNEMVHSERPDWQSVMTYVTAIYKYFET</sequence>
<comment type="subcellular location">
    <subcellularLocation>
        <location evidence="1 13">Cytoplasm</location>
        <location evidence="1 13">Cytoskeleton</location>
        <location evidence="1 13">Spindle</location>
    </subcellularLocation>
    <subcellularLocation>
        <location evidence="13">Cytoplasm</location>
        <location evidence="13">Cytoskeleton</location>
    </subcellularLocation>
    <subcellularLocation>
        <location evidence="13">Cell junction</location>
        <location evidence="13">Gap junction</location>
    </subcellularLocation>
</comment>
<keyword evidence="18" id="KW-1185">Reference proteome</keyword>
<keyword evidence="10 13" id="KW-0206">Cytoskeleton</keyword>
<keyword evidence="7 13" id="KW-0303">Gap junction</keyword>
<organism evidence="17 18">
    <name type="scientific">Muraenolepis orangiensis</name>
    <name type="common">Patagonian moray cod</name>
    <dbReference type="NCBI Taxonomy" id="630683"/>
    <lineage>
        <taxon>Eukaryota</taxon>
        <taxon>Metazoa</taxon>
        <taxon>Chordata</taxon>
        <taxon>Craniata</taxon>
        <taxon>Vertebrata</taxon>
        <taxon>Euteleostomi</taxon>
        <taxon>Actinopterygii</taxon>
        <taxon>Neopterygii</taxon>
        <taxon>Teleostei</taxon>
        <taxon>Neoteleostei</taxon>
        <taxon>Acanthomorphata</taxon>
        <taxon>Zeiogadaria</taxon>
        <taxon>Gadariae</taxon>
        <taxon>Gadiformes</taxon>
        <taxon>Muraenolepidoidei</taxon>
        <taxon>Muraenolepididae</taxon>
        <taxon>Muraenolepis</taxon>
    </lineage>
</organism>
<feature type="compositionally biased region" description="Low complexity" evidence="15">
    <location>
        <begin position="22"/>
        <end position="35"/>
    </location>
</feature>